<dbReference type="Proteomes" id="UP000276133">
    <property type="component" value="Unassembled WGS sequence"/>
</dbReference>
<keyword evidence="2" id="KW-1185">Reference proteome</keyword>
<name>A0A3M7PW61_BRAPC</name>
<dbReference type="AlphaFoldDB" id="A0A3M7PW61"/>
<accession>A0A3M7PW61</accession>
<protein>
    <submittedName>
        <fullName evidence="1">Uncharacterized protein</fullName>
    </submittedName>
</protein>
<comment type="caution">
    <text evidence="1">The sequence shown here is derived from an EMBL/GenBank/DDBJ whole genome shotgun (WGS) entry which is preliminary data.</text>
</comment>
<proteinExistence type="predicted"/>
<evidence type="ECO:0000313" key="2">
    <source>
        <dbReference type="Proteomes" id="UP000276133"/>
    </source>
</evidence>
<sequence length="113" mass="13052">MSALGSEDFLDMGNERRNVTSLFWLRKTSATRSGSARTNTGECPSFPIKNFGLGPSYPSDLRVGTKNIAEFKRNSWILDWPWLPPKIRSSIEFENFESIYNFLFMLHQNLKNK</sequence>
<dbReference type="EMBL" id="REGN01008548">
    <property type="protein sequence ID" value="RNA03300.1"/>
    <property type="molecule type" value="Genomic_DNA"/>
</dbReference>
<evidence type="ECO:0000313" key="1">
    <source>
        <dbReference type="EMBL" id="RNA03300.1"/>
    </source>
</evidence>
<organism evidence="1 2">
    <name type="scientific">Brachionus plicatilis</name>
    <name type="common">Marine rotifer</name>
    <name type="synonym">Brachionus muelleri</name>
    <dbReference type="NCBI Taxonomy" id="10195"/>
    <lineage>
        <taxon>Eukaryota</taxon>
        <taxon>Metazoa</taxon>
        <taxon>Spiralia</taxon>
        <taxon>Gnathifera</taxon>
        <taxon>Rotifera</taxon>
        <taxon>Eurotatoria</taxon>
        <taxon>Monogononta</taxon>
        <taxon>Pseudotrocha</taxon>
        <taxon>Ploima</taxon>
        <taxon>Brachionidae</taxon>
        <taxon>Brachionus</taxon>
    </lineage>
</organism>
<reference evidence="1 2" key="1">
    <citation type="journal article" date="2018" name="Sci. Rep.">
        <title>Genomic signatures of local adaptation to the degree of environmental predictability in rotifers.</title>
        <authorList>
            <person name="Franch-Gras L."/>
            <person name="Hahn C."/>
            <person name="Garcia-Roger E.M."/>
            <person name="Carmona M.J."/>
            <person name="Serra M."/>
            <person name="Gomez A."/>
        </authorList>
    </citation>
    <scope>NUCLEOTIDE SEQUENCE [LARGE SCALE GENOMIC DNA]</scope>
    <source>
        <strain evidence="1">HYR1</strain>
    </source>
</reference>
<gene>
    <name evidence="1" type="ORF">BpHYR1_051665</name>
</gene>